<accession>A0A0B6D5K9</accession>
<dbReference type="Proteomes" id="UP000031830">
    <property type="component" value="Chromosome"/>
</dbReference>
<protein>
    <submittedName>
        <fullName evidence="1">Uncharacterized protein</fullName>
    </submittedName>
</protein>
<gene>
    <name evidence="1" type="ORF">LA55_921</name>
</gene>
<reference evidence="1 2" key="1">
    <citation type="journal article" date="2015" name="Genome Announc.">
        <title>Genome sequencing of 18 francisella strains to aid in assay development and testing.</title>
        <authorList>
            <person name="Johnson S.L."/>
            <person name="Daligault H.E."/>
            <person name="Davenport K.W."/>
            <person name="Coyne S.R."/>
            <person name="Frey K.G."/>
            <person name="Koroleva G.I."/>
            <person name="Broomall S.M."/>
            <person name="Bishop-Lilly K.A."/>
            <person name="Bruce D.C."/>
            <person name="Chertkov O."/>
            <person name="Freitas T."/>
            <person name="Jaissle J."/>
            <person name="Ladner J.T."/>
            <person name="Rosenzweig C.N."/>
            <person name="Gibbons H.S."/>
            <person name="Palacios G.F."/>
            <person name="Redden C.L."/>
            <person name="Xu Y."/>
            <person name="Minogue T.D."/>
            <person name="Chain P.S."/>
        </authorList>
    </citation>
    <scope>NUCLEOTIDE SEQUENCE [LARGE SCALE GENOMIC DNA]</scope>
    <source>
        <strain evidence="1 2">GA01-2794</strain>
    </source>
</reference>
<evidence type="ECO:0000313" key="2">
    <source>
        <dbReference type="Proteomes" id="UP000031830"/>
    </source>
</evidence>
<dbReference type="EMBL" id="CP009440">
    <property type="protein sequence ID" value="AJI52923.1"/>
    <property type="molecule type" value="Genomic_DNA"/>
</dbReference>
<sequence>MVDIDMSNKYYETYEGDPSLSGIATNYTTVFSKMKNYESTKFASYNS</sequence>
<dbReference type="KEGG" id="fpz:LA55_921"/>
<proteinExistence type="predicted"/>
<name>A0A0B6D5K9_9GAMM</name>
<evidence type="ECO:0000313" key="1">
    <source>
        <dbReference type="EMBL" id="AJI52923.1"/>
    </source>
</evidence>
<dbReference type="AlphaFoldDB" id="A0A0B6D5K9"/>
<organism evidence="1 2">
    <name type="scientific">Francisella philomiragia</name>
    <dbReference type="NCBI Taxonomy" id="28110"/>
    <lineage>
        <taxon>Bacteria</taxon>
        <taxon>Pseudomonadati</taxon>
        <taxon>Pseudomonadota</taxon>
        <taxon>Gammaproteobacteria</taxon>
        <taxon>Thiotrichales</taxon>
        <taxon>Francisellaceae</taxon>
        <taxon>Francisella</taxon>
    </lineage>
</organism>